<dbReference type="GO" id="GO:0016740">
    <property type="term" value="F:transferase activity"/>
    <property type="evidence" value="ECO:0007669"/>
    <property type="project" value="UniProtKB-KW"/>
</dbReference>
<dbReference type="EMBL" id="FNJL01000035">
    <property type="protein sequence ID" value="SDP87608.1"/>
    <property type="molecule type" value="Genomic_DNA"/>
</dbReference>
<organism evidence="2 3">
    <name type="scientific">Paracidovorax cattleyae</name>
    <dbReference type="NCBI Taxonomy" id="80868"/>
    <lineage>
        <taxon>Bacteria</taxon>
        <taxon>Pseudomonadati</taxon>
        <taxon>Pseudomonadota</taxon>
        <taxon>Betaproteobacteria</taxon>
        <taxon>Burkholderiales</taxon>
        <taxon>Comamonadaceae</taxon>
        <taxon>Paracidovorax</taxon>
    </lineage>
</organism>
<keyword evidence="3" id="KW-1185">Reference proteome</keyword>
<evidence type="ECO:0000256" key="1">
    <source>
        <dbReference type="ARBA" id="ARBA00022679"/>
    </source>
</evidence>
<dbReference type="Gene3D" id="3.30.1540.10">
    <property type="entry name" value="formyl-coa transferase, domain 3"/>
    <property type="match status" value="1"/>
</dbReference>
<reference evidence="3" key="1">
    <citation type="submission" date="2016-10" db="EMBL/GenBank/DDBJ databases">
        <authorList>
            <person name="Varghese N."/>
            <person name="Submissions S."/>
        </authorList>
    </citation>
    <scope>NUCLEOTIDE SEQUENCE [LARGE SCALE GENOMIC DNA]</scope>
    <source>
        <strain evidence="3">DSM 17101</strain>
    </source>
</reference>
<dbReference type="OrthoDB" id="5294844at2"/>
<dbReference type="PANTHER" id="PTHR48228">
    <property type="entry name" value="SUCCINYL-COA--D-CITRAMALATE COA-TRANSFERASE"/>
    <property type="match status" value="1"/>
</dbReference>
<dbReference type="Gene3D" id="3.40.50.10540">
    <property type="entry name" value="Crotonobetainyl-coa:carnitine coa-transferase, domain 1"/>
    <property type="match status" value="1"/>
</dbReference>
<dbReference type="Proteomes" id="UP000199317">
    <property type="component" value="Unassembled WGS sequence"/>
</dbReference>
<protein>
    <submittedName>
        <fullName evidence="2">Benzylsuccinate CoA-transferase BbsE subunit</fullName>
    </submittedName>
</protein>
<proteinExistence type="predicted"/>
<evidence type="ECO:0000313" key="2">
    <source>
        <dbReference type="EMBL" id="SDP87608.1"/>
    </source>
</evidence>
<dbReference type="InterPro" id="IPR050509">
    <property type="entry name" value="CoA-transferase_III"/>
</dbReference>
<evidence type="ECO:0000313" key="3">
    <source>
        <dbReference type="Proteomes" id="UP000199317"/>
    </source>
</evidence>
<accession>A0A1H0WAE8</accession>
<dbReference type="AlphaFoldDB" id="A0A1H0WAE8"/>
<dbReference type="RefSeq" id="WP_092838879.1">
    <property type="nucleotide sequence ID" value="NZ_FNJL01000035.1"/>
</dbReference>
<gene>
    <name evidence="2" type="ORF">SAMN04489708_13514</name>
</gene>
<dbReference type="InterPro" id="IPR044855">
    <property type="entry name" value="CoA-Trfase_III_dom3_sf"/>
</dbReference>
<dbReference type="Pfam" id="PF02515">
    <property type="entry name" value="CoA_transf_3"/>
    <property type="match status" value="1"/>
</dbReference>
<keyword evidence="1 2" id="KW-0808">Transferase</keyword>
<dbReference type="InterPro" id="IPR003673">
    <property type="entry name" value="CoA-Trfase_fam_III"/>
</dbReference>
<dbReference type="SUPFAM" id="SSF89796">
    <property type="entry name" value="CoA-transferase family III (CaiB/BaiF)"/>
    <property type="match status" value="1"/>
</dbReference>
<dbReference type="InterPro" id="IPR023606">
    <property type="entry name" value="CoA-Trfase_III_dom_1_sf"/>
</dbReference>
<sequence>MPSSPTIAGLPPGALDGLRVVELASPLGHYCAKMFAELGAEVILVEPPQGAASRGFGPFIGGEPGSTAGATHSLSFSYLNTSKRGITLDLHSPKGAEAFRRLAATADLVIECERPGLLDSLGCGYEALSRLRPALVMTSITGFGQDGPYAHYAADDLTGIAAGGFLYLGGYPDSQPVGACSEQGYAGASMFGAVASMIALTQAERTGQGDQVDVSMQECMVLAMENAVQFYDLEGTVRKRSAGRQRFAGTGVYACADGHVYMMAGGIGANRFWQLTLQWFREEGVPGLERLLGEEWTRTEYLESDEAKAIFMEVFGAWARSQPKARLYAEGQRRHVPVAAIQTPADLAASAQLAARGYFVDVPHPALDAGMRMPGAPYRLAATPWRLRGPAPTLGQDNAAVFAELGLQPEPAAAVEGAF</sequence>
<dbReference type="PANTHER" id="PTHR48228:SF6">
    <property type="entry name" value="L-CARNITINE COA-TRANSFERASE"/>
    <property type="match status" value="1"/>
</dbReference>
<name>A0A1H0WAE8_9BURK</name>